<name>A0A0K2ZLE1_9XANT</name>
<dbReference type="EMBL" id="CXOI01000024">
    <property type="protein sequence ID" value="CTP86438.1"/>
    <property type="molecule type" value="Genomic_DNA"/>
</dbReference>
<keyword evidence="1" id="KW-0472">Membrane</keyword>
<accession>A0A0K2ZLE1</accession>
<protein>
    <submittedName>
        <fullName evidence="2">Putative membrane protein</fullName>
    </submittedName>
</protein>
<gene>
    <name evidence="2" type="ORF">XTALMG727_1675</name>
</gene>
<feature type="transmembrane region" description="Helical" evidence="1">
    <location>
        <begin position="29"/>
        <end position="53"/>
    </location>
</feature>
<evidence type="ECO:0000256" key="1">
    <source>
        <dbReference type="SAM" id="Phobius"/>
    </source>
</evidence>
<sequence length="84" mass="8965">MACAPCAPFGLRRAFVAGPLLGFAVGDEAGLWLGLGLFLVMLVVGLLGARILVPRRMDERYARYKGVGPAFLARLPALPAALRR</sequence>
<keyword evidence="3" id="KW-1185">Reference proteome</keyword>
<dbReference type="RefSeq" id="WP_231108112.1">
    <property type="nucleotide sequence ID" value="NZ_CXOI01000024.1"/>
</dbReference>
<reference evidence="3" key="1">
    <citation type="submission" date="2015-07" db="EMBL/GenBank/DDBJ databases">
        <authorList>
            <person name="Wibberg D."/>
        </authorList>
    </citation>
    <scope>NUCLEOTIDE SEQUENCE [LARGE SCALE GENOMIC DNA]</scope>
</reference>
<dbReference type="Proteomes" id="UP000046187">
    <property type="component" value="Unassembled WGS sequence"/>
</dbReference>
<proteinExistence type="predicted"/>
<keyword evidence="1" id="KW-1133">Transmembrane helix</keyword>
<dbReference type="AlphaFoldDB" id="A0A0K2ZLE1"/>
<organism evidence="2 3">
    <name type="scientific">Xanthomonas graminis pv. arrhenatheri LMG 727</name>
    <dbReference type="NCBI Taxonomy" id="1195923"/>
    <lineage>
        <taxon>Bacteria</taxon>
        <taxon>Pseudomonadati</taxon>
        <taxon>Pseudomonadota</taxon>
        <taxon>Gammaproteobacteria</taxon>
        <taxon>Lysobacterales</taxon>
        <taxon>Lysobacteraceae</taxon>
        <taxon>Xanthomonas</taxon>
        <taxon>Xanthomonas translucens group</taxon>
        <taxon>Xanthomonas graminis</taxon>
    </lineage>
</organism>
<evidence type="ECO:0000313" key="2">
    <source>
        <dbReference type="EMBL" id="CTP86438.1"/>
    </source>
</evidence>
<keyword evidence="1" id="KW-0812">Transmembrane</keyword>
<evidence type="ECO:0000313" key="3">
    <source>
        <dbReference type="Proteomes" id="UP000046187"/>
    </source>
</evidence>